<dbReference type="KEGG" id="fwa:DCMF_04410"/>
<keyword evidence="3" id="KW-1185">Reference proteome</keyword>
<dbReference type="InterPro" id="IPR010359">
    <property type="entry name" value="IrrE_HExxH"/>
</dbReference>
<dbReference type="RefSeq" id="WP_148133303.1">
    <property type="nucleotide sequence ID" value="NZ_CP017634.1"/>
</dbReference>
<dbReference type="AlphaFoldDB" id="A0A3G1KNS6"/>
<dbReference type="InterPro" id="IPR052345">
    <property type="entry name" value="Rad_response_metalloprotease"/>
</dbReference>
<protein>
    <submittedName>
        <fullName evidence="2">ImmA/IrrE family metallo-endopeptidase</fullName>
    </submittedName>
</protein>
<dbReference type="PANTHER" id="PTHR43236:SF1">
    <property type="entry name" value="BLL7220 PROTEIN"/>
    <property type="match status" value="1"/>
</dbReference>
<evidence type="ECO:0000313" key="3">
    <source>
        <dbReference type="Proteomes" id="UP000323521"/>
    </source>
</evidence>
<dbReference type="PANTHER" id="PTHR43236">
    <property type="entry name" value="ANTITOXIN HIGA1"/>
    <property type="match status" value="1"/>
</dbReference>
<sequence>MQNIPLCVRRLVKKYETRDPAKIAQAIGVTIKYKSYSHHTKGYFINTLRNKFIVVNKNLPEFEQRIVLAHELGHAILHSNRGTYMIREYTLFPKGIQENEANKFAAEFLIYDIDKNMIKDMSCDQIAQYFGVPKELVVYKFQK</sequence>
<dbReference type="EMBL" id="CP017634">
    <property type="protein sequence ID" value="ATW24123.1"/>
    <property type="molecule type" value="Genomic_DNA"/>
</dbReference>
<evidence type="ECO:0000313" key="2">
    <source>
        <dbReference type="EMBL" id="ATW24123.1"/>
    </source>
</evidence>
<organism evidence="2 3">
    <name type="scientific">Formimonas warabiya</name>
    <dbReference type="NCBI Taxonomy" id="1761012"/>
    <lineage>
        <taxon>Bacteria</taxon>
        <taxon>Bacillati</taxon>
        <taxon>Bacillota</taxon>
        <taxon>Clostridia</taxon>
        <taxon>Eubacteriales</taxon>
        <taxon>Peptococcaceae</taxon>
        <taxon>Candidatus Formimonas</taxon>
    </lineage>
</organism>
<dbReference type="Gene3D" id="1.10.10.2910">
    <property type="match status" value="1"/>
</dbReference>
<dbReference type="Pfam" id="PF06114">
    <property type="entry name" value="Peptidase_M78"/>
    <property type="match status" value="1"/>
</dbReference>
<accession>A0A3G1KNS6</accession>
<evidence type="ECO:0000259" key="1">
    <source>
        <dbReference type="Pfam" id="PF06114"/>
    </source>
</evidence>
<dbReference type="OrthoDB" id="9816277at2"/>
<name>A0A3G1KNS6_FORW1</name>
<gene>
    <name evidence="2" type="ORF">DCMF_04410</name>
</gene>
<feature type="domain" description="IrrE N-terminal-like" evidence="1">
    <location>
        <begin position="25"/>
        <end position="141"/>
    </location>
</feature>
<proteinExistence type="predicted"/>
<dbReference type="Proteomes" id="UP000323521">
    <property type="component" value="Chromosome"/>
</dbReference>
<reference evidence="2 3" key="1">
    <citation type="submission" date="2016-10" db="EMBL/GenBank/DDBJ databases">
        <title>Complete Genome Sequence of Peptococcaceae strain DCMF.</title>
        <authorList>
            <person name="Edwards R.J."/>
            <person name="Holland S.I."/>
            <person name="Deshpande N.P."/>
            <person name="Wong Y.K."/>
            <person name="Ertan H."/>
            <person name="Manefield M."/>
            <person name="Russell T.L."/>
            <person name="Lee M.J."/>
        </authorList>
    </citation>
    <scope>NUCLEOTIDE SEQUENCE [LARGE SCALE GENOMIC DNA]</scope>
    <source>
        <strain evidence="2 3">DCMF</strain>
    </source>
</reference>